<dbReference type="AlphaFoldDB" id="A0AAJ6QXC6"/>
<keyword evidence="6" id="KW-1185">Reference proteome</keyword>
<accession>A0AAJ6QXC6</accession>
<feature type="transmembrane region" description="Helical" evidence="5">
    <location>
        <begin position="79"/>
        <end position="101"/>
    </location>
</feature>
<dbReference type="InterPro" id="IPR018499">
    <property type="entry name" value="Tetraspanin/Peripherin"/>
</dbReference>
<dbReference type="Pfam" id="PF00335">
    <property type="entry name" value="Tetraspanin"/>
    <property type="match status" value="1"/>
</dbReference>
<dbReference type="SUPFAM" id="SSF48652">
    <property type="entry name" value="Tetraspanin"/>
    <property type="match status" value="1"/>
</dbReference>
<evidence type="ECO:0000313" key="7">
    <source>
        <dbReference type="RefSeq" id="XP_003746980.1"/>
    </source>
</evidence>
<comment type="subcellular location">
    <subcellularLocation>
        <location evidence="1">Membrane</location>
        <topology evidence="1">Multi-pass membrane protein</topology>
    </subcellularLocation>
</comment>
<dbReference type="Gene3D" id="1.10.1450.10">
    <property type="entry name" value="Tetraspanin"/>
    <property type="match status" value="1"/>
</dbReference>
<evidence type="ECO:0000256" key="2">
    <source>
        <dbReference type="ARBA" id="ARBA00022692"/>
    </source>
</evidence>
<organism evidence="6 7">
    <name type="scientific">Galendromus occidentalis</name>
    <name type="common">western predatory mite</name>
    <dbReference type="NCBI Taxonomy" id="34638"/>
    <lineage>
        <taxon>Eukaryota</taxon>
        <taxon>Metazoa</taxon>
        <taxon>Ecdysozoa</taxon>
        <taxon>Arthropoda</taxon>
        <taxon>Chelicerata</taxon>
        <taxon>Arachnida</taxon>
        <taxon>Acari</taxon>
        <taxon>Parasitiformes</taxon>
        <taxon>Mesostigmata</taxon>
        <taxon>Gamasina</taxon>
        <taxon>Phytoseioidea</taxon>
        <taxon>Phytoseiidae</taxon>
        <taxon>Typhlodrominae</taxon>
        <taxon>Galendromus</taxon>
    </lineage>
</organism>
<reference evidence="7" key="1">
    <citation type="submission" date="2025-08" db="UniProtKB">
        <authorList>
            <consortium name="RefSeq"/>
        </authorList>
    </citation>
    <scope>IDENTIFICATION</scope>
</reference>
<dbReference type="CTD" id="33838"/>
<dbReference type="PANTHER" id="PTHR19282">
    <property type="entry name" value="TETRASPANIN"/>
    <property type="match status" value="1"/>
</dbReference>
<evidence type="ECO:0000256" key="3">
    <source>
        <dbReference type="ARBA" id="ARBA00022989"/>
    </source>
</evidence>
<evidence type="ECO:0000313" key="6">
    <source>
        <dbReference type="Proteomes" id="UP000694867"/>
    </source>
</evidence>
<feature type="transmembrane region" description="Helical" evidence="5">
    <location>
        <begin position="293"/>
        <end position="314"/>
    </location>
</feature>
<dbReference type="PANTHER" id="PTHR19282:SF431">
    <property type="entry name" value="TETRASPANIN 26A, ISOFORM B-RELATED"/>
    <property type="match status" value="1"/>
</dbReference>
<evidence type="ECO:0000256" key="5">
    <source>
        <dbReference type="SAM" id="Phobius"/>
    </source>
</evidence>
<feature type="transmembrane region" description="Helical" evidence="5">
    <location>
        <begin position="33"/>
        <end position="59"/>
    </location>
</feature>
<dbReference type="InterPro" id="IPR008952">
    <property type="entry name" value="Tetraspanin_EC2_sf"/>
</dbReference>
<evidence type="ECO:0000256" key="1">
    <source>
        <dbReference type="ARBA" id="ARBA00004141"/>
    </source>
</evidence>
<dbReference type="GeneID" id="100898574"/>
<dbReference type="FunFam" id="1.10.1450.10:FF:000023">
    <property type="entry name" value="Tetraspanin"/>
    <property type="match status" value="1"/>
</dbReference>
<keyword evidence="2 5" id="KW-0812">Transmembrane</keyword>
<keyword evidence="3 5" id="KW-1133">Transmembrane helix</keyword>
<keyword evidence="4 5" id="KW-0472">Membrane</keyword>
<sequence length="329" mass="37293">MAPYGDDVQRYGNRISSSRKHHRRDKSEISCCLKYLIFGFNVIFWLLGLSIMIIGVWAWTEKDIFNNLSKLTNIALDPAFVLIVIGGITFIIGFTGCVGALRENTCLLAAYAIFLAILLLLEMTAGILGFIFKDWIKSQATNGFQAFIVFYRDDPDRQNLIDWIQEQWLGCCGIEGPKDWDMNIYFNCSSVEVGSREACGVPFSCCKRQPNELIKNKQCGYDVRKPDYQRDKSQVIYEKGCLRAGEEWIEANLVPVAGVAVGLAVLQDKHVRSRLIYERGCLHLLEEWVELNLVSLSGVTLIIAFIQILGICFAQNLRADIFAQKAKWH</sequence>
<dbReference type="PRINTS" id="PR00259">
    <property type="entry name" value="TMFOUR"/>
</dbReference>
<gene>
    <name evidence="7" type="primary">LOC100898574</name>
</gene>
<dbReference type="GO" id="GO:0005886">
    <property type="term" value="C:plasma membrane"/>
    <property type="evidence" value="ECO:0007669"/>
    <property type="project" value="TreeGrafter"/>
</dbReference>
<feature type="transmembrane region" description="Helical" evidence="5">
    <location>
        <begin position="108"/>
        <end position="132"/>
    </location>
</feature>
<evidence type="ECO:0000256" key="4">
    <source>
        <dbReference type="ARBA" id="ARBA00023136"/>
    </source>
</evidence>
<protein>
    <submittedName>
        <fullName evidence="7">Tetraspanin-5</fullName>
    </submittedName>
</protein>
<dbReference type="KEGG" id="goe:100898574"/>
<proteinExistence type="predicted"/>
<name>A0AAJ6QXC6_9ACAR</name>
<dbReference type="RefSeq" id="XP_003746980.1">
    <property type="nucleotide sequence ID" value="XM_003746932.2"/>
</dbReference>
<dbReference type="Proteomes" id="UP000694867">
    <property type="component" value="Unplaced"/>
</dbReference>